<keyword evidence="2" id="KW-0812">Transmembrane</keyword>
<feature type="transmembrane region" description="Helical" evidence="2">
    <location>
        <begin position="383"/>
        <end position="404"/>
    </location>
</feature>
<dbReference type="InterPro" id="IPR029063">
    <property type="entry name" value="SAM-dependent_MTases_sf"/>
</dbReference>
<keyword evidence="2" id="KW-0472">Membrane</keyword>
<feature type="transmembrane region" description="Helical" evidence="2">
    <location>
        <begin position="317"/>
        <end position="338"/>
    </location>
</feature>
<feature type="transmembrane region" description="Helical" evidence="2">
    <location>
        <begin position="137"/>
        <end position="163"/>
    </location>
</feature>
<dbReference type="PANTHER" id="PTHR43317">
    <property type="entry name" value="THERMOSPERMINE SYNTHASE ACAULIS5"/>
    <property type="match status" value="1"/>
</dbReference>
<name>A0A158JPN7_9BURK</name>
<feature type="transmembrane region" description="Helical" evidence="2">
    <location>
        <begin position="98"/>
        <end position="117"/>
    </location>
</feature>
<dbReference type="SUPFAM" id="SSF53335">
    <property type="entry name" value="S-adenosyl-L-methionine-dependent methyltransferases"/>
    <property type="match status" value="1"/>
</dbReference>
<feature type="transmembrane region" description="Helical" evidence="2">
    <location>
        <begin position="66"/>
        <end position="86"/>
    </location>
</feature>
<feature type="transmembrane region" description="Helical" evidence="2">
    <location>
        <begin position="204"/>
        <end position="223"/>
    </location>
</feature>
<accession>A0A158JPN7</accession>
<proteinExistence type="predicted"/>
<dbReference type="PANTHER" id="PTHR43317:SF1">
    <property type="entry name" value="THERMOSPERMINE SYNTHASE ACAULIS5"/>
    <property type="match status" value="1"/>
</dbReference>
<organism evidence="3 4">
    <name type="scientific">Caballeronia udeis</name>
    <dbReference type="NCBI Taxonomy" id="1232866"/>
    <lineage>
        <taxon>Bacteria</taxon>
        <taxon>Pseudomonadati</taxon>
        <taxon>Pseudomonadota</taxon>
        <taxon>Betaproteobacteria</taxon>
        <taxon>Burkholderiales</taxon>
        <taxon>Burkholderiaceae</taxon>
        <taxon>Caballeronia</taxon>
    </lineage>
</organism>
<feature type="transmembrane region" description="Helical" evidence="2">
    <location>
        <begin position="244"/>
        <end position="265"/>
    </location>
</feature>
<gene>
    <name evidence="3" type="ORF">AWB69_08458</name>
</gene>
<dbReference type="Pfam" id="PF01564">
    <property type="entry name" value="Spermine_synth"/>
    <property type="match status" value="1"/>
</dbReference>
<evidence type="ECO:0000313" key="3">
    <source>
        <dbReference type="EMBL" id="SAL70832.1"/>
    </source>
</evidence>
<dbReference type="AlphaFoldDB" id="A0A158JPN7"/>
<feature type="transmembrane region" description="Helical" evidence="2">
    <location>
        <begin position="444"/>
        <end position="465"/>
    </location>
</feature>
<evidence type="ECO:0000313" key="4">
    <source>
        <dbReference type="Proteomes" id="UP000054683"/>
    </source>
</evidence>
<keyword evidence="1" id="KW-0620">Polyamine biosynthesis</keyword>
<feature type="transmembrane region" description="Helical" evidence="2">
    <location>
        <begin position="344"/>
        <end position="362"/>
    </location>
</feature>
<feature type="transmembrane region" description="Helical" evidence="2">
    <location>
        <begin position="410"/>
        <end position="432"/>
    </location>
</feature>
<reference evidence="3 4" key="1">
    <citation type="submission" date="2016-01" db="EMBL/GenBank/DDBJ databases">
        <authorList>
            <person name="Oliw E.H."/>
        </authorList>
    </citation>
    <scope>NUCLEOTIDE SEQUENCE [LARGE SCALE GENOMIC DNA]</scope>
    <source>
        <strain evidence="3">LMG 27134</strain>
    </source>
</reference>
<dbReference type="EMBL" id="FCOK02000106">
    <property type="protein sequence ID" value="SAL70832.1"/>
    <property type="molecule type" value="Genomic_DNA"/>
</dbReference>
<keyword evidence="2" id="KW-1133">Transmembrane helix</keyword>
<feature type="transmembrane region" description="Helical" evidence="2">
    <location>
        <begin position="277"/>
        <end position="296"/>
    </location>
</feature>
<feature type="transmembrane region" description="Helical" evidence="2">
    <location>
        <begin position="175"/>
        <end position="198"/>
    </location>
</feature>
<dbReference type="Proteomes" id="UP000054683">
    <property type="component" value="Unassembled WGS sequence"/>
</dbReference>
<dbReference type="GO" id="GO:0006596">
    <property type="term" value="P:polyamine biosynthetic process"/>
    <property type="evidence" value="ECO:0007669"/>
    <property type="project" value="UniProtKB-KW"/>
</dbReference>
<evidence type="ECO:0000256" key="2">
    <source>
        <dbReference type="SAM" id="Phobius"/>
    </source>
</evidence>
<protein>
    <submittedName>
        <fullName evidence="3">Spermidine synthase</fullName>
    </submittedName>
</protein>
<sequence>MKSGASLEARVAMNAGLSLPQPVDRDDSSLQGTRILYVLFFFSGFPALIYQLVWQRALFRIFGVNIESVTIVVTAFMLGLGIGSLAGGWLSKRRGIPLLPLLAVIELLTGIFGTVSLDIFDKVGSLALGMPLPVTAFVTLALVAVPTLLMGATLPILVGHLVNRSGNVGSSVGQLYFVNTLGAGTACFVATALLFPFLGMQKSVFLAVALNSAVALGALGTHWRTAGVVRTHIVRTAESGVRTPTLNFGPVAALAFGGGFISLSYEIFFVRTLSYSQGGAALAFSMTLGVFLLGLASGSRQAVDWFRAAGDQGPKRITVSVIKANVVGMLFLPVLAHLAWLGPLILPIALIMVHLLARYWGALLPSLTHFGVAADGRAGTRTALVYFLNIVGSATGGIVTGFVLMDHLGLVSIAILLTVAGLICAALLSASLPLSSRTKWRHAGWAAAGSVLAFTLLPPLTHGLLENLLWKNMPHSDQPFAQVVENRSGIITVDDTGAVFGGGMYDGRFSVDLQNDTNGIIRAFALSLFHRQPRDVLMIGLSSASWAQVIANDPQVSSLTIVEINPGYIQLIAKSPAVASVLTNPKVHIVTDDGRRWLRLNPDRKFDAIVANTTWYFRANSANLLSSEYLALVKGHLNPKGIYFYNTTDSERVQRTACLGFPYGARFTNHMIVSLSPLEWDFDNWRNTLESYKIDGRAVLDLNSAPGRQRLKDLMSLQSSLTVPAASGPGQPIESCSQILKRTADKQLVTDDNMGSEYRHNLGME</sequence>
<feature type="transmembrane region" description="Helical" evidence="2">
    <location>
        <begin position="35"/>
        <end position="54"/>
    </location>
</feature>
<evidence type="ECO:0000256" key="1">
    <source>
        <dbReference type="ARBA" id="ARBA00023115"/>
    </source>
</evidence>
<dbReference type="Gene3D" id="3.40.50.150">
    <property type="entry name" value="Vaccinia Virus protein VP39"/>
    <property type="match status" value="1"/>
</dbReference>